<evidence type="ECO:0000256" key="9">
    <source>
        <dbReference type="SAM" id="MobiDB-lite"/>
    </source>
</evidence>
<evidence type="ECO:0000256" key="2">
    <source>
        <dbReference type="ARBA" id="ARBA00005983"/>
    </source>
</evidence>
<dbReference type="InterPro" id="IPR017438">
    <property type="entry name" value="ATP-NAD_kinase_N"/>
</dbReference>
<dbReference type="SMART" id="SM00046">
    <property type="entry name" value="DAGKc"/>
    <property type="match status" value="1"/>
</dbReference>
<keyword evidence="5 11" id="KW-0418">Kinase</keyword>
<dbReference type="Gene3D" id="2.60.200.40">
    <property type="match status" value="1"/>
</dbReference>
<evidence type="ECO:0000256" key="5">
    <source>
        <dbReference type="ARBA" id="ARBA00022777"/>
    </source>
</evidence>
<keyword evidence="6" id="KW-0067">ATP-binding</keyword>
<sequence length="357" mass="38336">MLTPPNEPGQLRAAVVVNPTKIDQARLRAVLGAEERAHGWAESLWFETSADDDGRAAARAARDSSPAVVLVAGGDGTLRVVAEELRGTGTPVALVPSGTGNLFARNLGLPLGDLVRSVRAGFTGTDRPIDVGLADLTDASGATTSHAFLVMTGIGLDASMAADTNAWVKKRFGWVAYSDPIARSIIGNRQIPVHYRIDQGALRDMSAHTIIVGNCGTLTAGVLLLPAAEPDDGLLDAVAFRPAGWFGWTKVGYALTLNRFYSRTGFGRLLARVLPTSRALRYTRARTLRLTVDTPERVQLDGDAFGEVTAVTLTTDHHGLTLRTPSDGRERARRERHEGRSRRGRRDRPGQRPGVVP</sequence>
<keyword evidence="3" id="KW-0808">Transferase</keyword>
<keyword evidence="4" id="KW-0547">Nucleotide-binding</keyword>
<evidence type="ECO:0000256" key="8">
    <source>
        <dbReference type="ARBA" id="ARBA00023264"/>
    </source>
</evidence>
<dbReference type="InterPro" id="IPR045540">
    <property type="entry name" value="YegS/DAGK_C"/>
</dbReference>
<dbReference type="Proteomes" id="UP001519641">
    <property type="component" value="Unassembled WGS sequence"/>
</dbReference>
<dbReference type="InterPro" id="IPR016064">
    <property type="entry name" value="NAD/diacylglycerol_kinase_sf"/>
</dbReference>
<feature type="domain" description="DAGKc" evidence="10">
    <location>
        <begin position="8"/>
        <end position="138"/>
    </location>
</feature>
<feature type="compositionally biased region" description="Basic and acidic residues" evidence="9">
    <location>
        <begin position="326"/>
        <end position="338"/>
    </location>
</feature>
<comment type="similarity">
    <text evidence="2">Belongs to the diacylglycerol/lipid kinase family.</text>
</comment>
<evidence type="ECO:0000313" key="11">
    <source>
        <dbReference type="EMBL" id="MBT1587569.1"/>
    </source>
</evidence>
<keyword evidence="7" id="KW-0594">Phospholipid biosynthesis</keyword>
<organism evidence="11 12">
    <name type="scientific">Curtobacterium aurantiacum</name>
    <dbReference type="NCBI Taxonomy" id="3236919"/>
    <lineage>
        <taxon>Bacteria</taxon>
        <taxon>Bacillati</taxon>
        <taxon>Actinomycetota</taxon>
        <taxon>Actinomycetes</taxon>
        <taxon>Micrococcales</taxon>
        <taxon>Microbacteriaceae</taxon>
        <taxon>Curtobacterium</taxon>
    </lineage>
</organism>
<protein>
    <submittedName>
        <fullName evidence="11">NAD(+)/NADH kinase</fullName>
    </submittedName>
</protein>
<dbReference type="InterPro" id="IPR001206">
    <property type="entry name" value="Diacylglycerol_kinase_cat_dom"/>
</dbReference>
<evidence type="ECO:0000256" key="7">
    <source>
        <dbReference type="ARBA" id="ARBA00023209"/>
    </source>
</evidence>
<keyword evidence="8" id="KW-1208">Phospholipid metabolism</keyword>
<dbReference type="PROSITE" id="PS50146">
    <property type="entry name" value="DAGK"/>
    <property type="match status" value="1"/>
</dbReference>
<evidence type="ECO:0000256" key="6">
    <source>
        <dbReference type="ARBA" id="ARBA00022840"/>
    </source>
</evidence>
<dbReference type="GO" id="GO:0016301">
    <property type="term" value="F:kinase activity"/>
    <property type="evidence" value="ECO:0007669"/>
    <property type="project" value="UniProtKB-KW"/>
</dbReference>
<evidence type="ECO:0000256" key="1">
    <source>
        <dbReference type="ARBA" id="ARBA00001946"/>
    </source>
</evidence>
<evidence type="ECO:0000256" key="3">
    <source>
        <dbReference type="ARBA" id="ARBA00022679"/>
    </source>
</evidence>
<feature type="region of interest" description="Disordered" evidence="9">
    <location>
        <begin position="316"/>
        <end position="357"/>
    </location>
</feature>
<reference evidence="11 12" key="1">
    <citation type="submission" date="2021-05" db="EMBL/GenBank/DDBJ databases">
        <title>Whole genome sequence of Curtobacterium flaccumfaciens pv. flaccumfaciens strain CFBP 8819.</title>
        <authorList>
            <person name="Osdaghi E."/>
            <person name="Taghouti G."/>
            <person name="Portier P."/>
            <person name="Fazliarab A."/>
            <person name="Taghavi S.M."/>
            <person name="Briand M."/>
            <person name="Le-Saux M."/>
            <person name="Jacques M.-A."/>
        </authorList>
    </citation>
    <scope>NUCLEOTIDE SEQUENCE [LARGE SCALE GENOMIC DNA]</scope>
    <source>
        <strain evidence="11 12">CFBP 8819</strain>
    </source>
</reference>
<evidence type="ECO:0000259" key="10">
    <source>
        <dbReference type="PROSITE" id="PS50146"/>
    </source>
</evidence>
<proteinExistence type="inferred from homology"/>
<dbReference type="PANTHER" id="PTHR12358:SF54">
    <property type="entry name" value="SPHINGOSINE KINASE RELATED PROTEIN"/>
    <property type="match status" value="1"/>
</dbReference>
<dbReference type="PANTHER" id="PTHR12358">
    <property type="entry name" value="SPHINGOSINE KINASE"/>
    <property type="match status" value="1"/>
</dbReference>
<evidence type="ECO:0000313" key="12">
    <source>
        <dbReference type="Proteomes" id="UP001519641"/>
    </source>
</evidence>
<keyword evidence="7" id="KW-0444">Lipid biosynthesis</keyword>
<comment type="caution">
    <text evidence="11">The sequence shown here is derived from an EMBL/GenBank/DDBJ whole genome shotgun (WGS) entry which is preliminary data.</text>
</comment>
<dbReference type="Gene3D" id="3.40.50.10330">
    <property type="entry name" value="Probable inorganic polyphosphate/atp-NAD kinase, domain 1"/>
    <property type="match status" value="1"/>
</dbReference>
<dbReference type="InterPro" id="IPR050187">
    <property type="entry name" value="Lipid_Phosphate_FormReg"/>
</dbReference>
<comment type="cofactor">
    <cofactor evidence="1">
        <name>Mg(2+)</name>
        <dbReference type="ChEBI" id="CHEBI:18420"/>
    </cofactor>
</comment>
<dbReference type="RefSeq" id="WP_214544172.1">
    <property type="nucleotide sequence ID" value="NZ_JAHEWS010000008.1"/>
</dbReference>
<name>A0ABS5VDK0_9MICO</name>
<keyword evidence="7" id="KW-0443">Lipid metabolism</keyword>
<gene>
    <name evidence="11" type="ORF">KK097_07040</name>
</gene>
<evidence type="ECO:0000256" key="4">
    <source>
        <dbReference type="ARBA" id="ARBA00022741"/>
    </source>
</evidence>
<dbReference type="Pfam" id="PF00781">
    <property type="entry name" value="DAGK_cat"/>
    <property type="match status" value="1"/>
</dbReference>
<dbReference type="Pfam" id="PF19279">
    <property type="entry name" value="YegS_C"/>
    <property type="match status" value="1"/>
</dbReference>
<dbReference type="SUPFAM" id="SSF111331">
    <property type="entry name" value="NAD kinase/diacylglycerol kinase-like"/>
    <property type="match status" value="1"/>
</dbReference>
<dbReference type="EMBL" id="JAHEWS010000008">
    <property type="protein sequence ID" value="MBT1587569.1"/>
    <property type="molecule type" value="Genomic_DNA"/>
</dbReference>
<keyword evidence="12" id="KW-1185">Reference proteome</keyword>
<accession>A0ABS5VDK0</accession>